<dbReference type="PANTHER" id="PTHR43861:SF6">
    <property type="entry name" value="METHYLTRANSFERASE TYPE 11"/>
    <property type="match status" value="1"/>
</dbReference>
<dbReference type="STRING" id="1797460.A3E73_00630"/>
<dbReference type="AlphaFoldDB" id="A0A1F5DNW7"/>
<accession>A0A1F5DNW7</accession>
<comment type="caution">
    <text evidence="2">The sequence shown here is derived from an EMBL/GenBank/DDBJ whole genome shotgun (WGS) entry which is preliminary data.</text>
</comment>
<keyword evidence="1" id="KW-0472">Membrane</keyword>
<dbReference type="Proteomes" id="UP000176791">
    <property type="component" value="Unassembled WGS sequence"/>
</dbReference>
<name>A0A1F5DNW7_9BACT</name>
<evidence type="ECO:0000313" key="3">
    <source>
        <dbReference type="Proteomes" id="UP000176791"/>
    </source>
</evidence>
<dbReference type="PANTHER" id="PTHR43861">
    <property type="entry name" value="TRANS-ACONITATE 2-METHYLTRANSFERASE-RELATED"/>
    <property type="match status" value="1"/>
</dbReference>
<proteinExistence type="predicted"/>
<reference evidence="2 3" key="1">
    <citation type="journal article" date="2016" name="Nat. Commun.">
        <title>Thousands of microbial genomes shed light on interconnected biogeochemical processes in an aquifer system.</title>
        <authorList>
            <person name="Anantharaman K."/>
            <person name="Brown C.T."/>
            <person name="Hug L.A."/>
            <person name="Sharon I."/>
            <person name="Castelle C.J."/>
            <person name="Probst A.J."/>
            <person name="Thomas B.C."/>
            <person name="Singh A."/>
            <person name="Wilkins M.J."/>
            <person name="Karaoz U."/>
            <person name="Brodie E.L."/>
            <person name="Williams K.H."/>
            <person name="Hubbard S.S."/>
            <person name="Banfield J.F."/>
        </authorList>
    </citation>
    <scope>NUCLEOTIDE SEQUENCE [LARGE SCALE GENOMIC DNA]</scope>
</reference>
<dbReference type="InterPro" id="IPR029063">
    <property type="entry name" value="SAM-dependent_MTases_sf"/>
</dbReference>
<gene>
    <name evidence="2" type="ORF">A3E73_00630</name>
</gene>
<organism evidence="2 3">
    <name type="scientific">Candidatus Beckwithbacteria bacterium RIFCSPHIGHO2_12_FULL_47_17</name>
    <dbReference type="NCBI Taxonomy" id="1797460"/>
    <lineage>
        <taxon>Bacteria</taxon>
        <taxon>Candidatus Beckwithiibacteriota</taxon>
    </lineage>
</organism>
<dbReference type="CDD" id="cd02440">
    <property type="entry name" value="AdoMet_MTases"/>
    <property type="match status" value="1"/>
</dbReference>
<protein>
    <recommendedName>
        <fullName evidence="4">Methyltransferase type 11 domain-containing protein</fullName>
    </recommendedName>
</protein>
<keyword evidence="1" id="KW-1133">Transmembrane helix</keyword>
<dbReference type="Gene3D" id="3.40.50.150">
    <property type="entry name" value="Vaccinia Virus protein VP39"/>
    <property type="match status" value="1"/>
</dbReference>
<evidence type="ECO:0000256" key="1">
    <source>
        <dbReference type="SAM" id="Phobius"/>
    </source>
</evidence>
<dbReference type="Pfam" id="PF13489">
    <property type="entry name" value="Methyltransf_23"/>
    <property type="match status" value="1"/>
</dbReference>
<sequence length="231" mass="26807">MPVKKRGEYAEKGDYHRHLDPKWPYLPVYLTKIEKLRELINAAGSRKKIIDLGCGEGVLVKEFADKGFNIVGIDLNYQSKYVRRGNILKLNLPQKKFDLILCLDVLEHLNFFDQKKAIEQIDKVLRPGGKVILSVPNLAHLASRFAFFFLGRLLRTSTIDRHPGDRPLSEFLSLLKEKFKDIKVVGLFPTLPLISIATILFPAKVVWWHRFYNRFFAWPTICFENIIIARK</sequence>
<evidence type="ECO:0008006" key="4">
    <source>
        <dbReference type="Google" id="ProtNLM"/>
    </source>
</evidence>
<evidence type="ECO:0000313" key="2">
    <source>
        <dbReference type="EMBL" id="OGD56711.1"/>
    </source>
</evidence>
<dbReference type="SUPFAM" id="SSF53335">
    <property type="entry name" value="S-adenosyl-L-methionine-dependent methyltransferases"/>
    <property type="match status" value="1"/>
</dbReference>
<feature type="transmembrane region" description="Helical" evidence="1">
    <location>
        <begin position="184"/>
        <end position="205"/>
    </location>
</feature>
<dbReference type="EMBL" id="MEZN01000010">
    <property type="protein sequence ID" value="OGD56711.1"/>
    <property type="molecule type" value="Genomic_DNA"/>
</dbReference>
<keyword evidence="1" id="KW-0812">Transmembrane</keyword>